<dbReference type="AlphaFoldDB" id="A0A0A2WDQ5"/>
<keyword evidence="6" id="KW-0560">Oxidoreductase</keyword>
<evidence type="ECO:0000256" key="8">
    <source>
        <dbReference type="ARBA" id="ARBA00023014"/>
    </source>
</evidence>
<dbReference type="SUPFAM" id="SSF55424">
    <property type="entry name" value="FAD/NAD-linked reductases, dimerisation (C-terminal) domain"/>
    <property type="match status" value="1"/>
</dbReference>
<evidence type="ECO:0000256" key="5">
    <source>
        <dbReference type="ARBA" id="ARBA00022827"/>
    </source>
</evidence>
<keyword evidence="2" id="KW-0285">Flavoprotein</keyword>
<keyword evidence="8" id="KW-0411">Iron-sulfur</keyword>
<evidence type="ECO:0000256" key="4">
    <source>
        <dbReference type="ARBA" id="ARBA00022723"/>
    </source>
</evidence>
<dbReference type="Gene3D" id="3.50.50.60">
    <property type="entry name" value="FAD/NAD(P)-binding domain"/>
    <property type="match status" value="2"/>
</dbReference>
<proteinExistence type="predicted"/>
<dbReference type="InterPro" id="IPR023753">
    <property type="entry name" value="FAD/NAD-binding_dom"/>
</dbReference>
<dbReference type="InterPro" id="IPR028202">
    <property type="entry name" value="Reductase_C"/>
</dbReference>
<dbReference type="OrthoDB" id="9768666at2"/>
<dbReference type="STRING" id="1300345.LF41_1340"/>
<dbReference type="PATRIC" id="fig|1300345.3.peg.2413"/>
<dbReference type="Pfam" id="PF00355">
    <property type="entry name" value="Rieske"/>
    <property type="match status" value="1"/>
</dbReference>
<comment type="cofactor">
    <cofactor evidence="1">
        <name>FAD</name>
        <dbReference type="ChEBI" id="CHEBI:57692"/>
    </cofactor>
</comment>
<dbReference type="Pfam" id="PF07992">
    <property type="entry name" value="Pyr_redox_2"/>
    <property type="match status" value="1"/>
</dbReference>
<name>A0A0A2WDQ5_9GAMM</name>
<evidence type="ECO:0000256" key="1">
    <source>
        <dbReference type="ARBA" id="ARBA00001974"/>
    </source>
</evidence>
<evidence type="ECO:0000313" key="10">
    <source>
        <dbReference type="EMBL" id="KGQ18341.1"/>
    </source>
</evidence>
<keyword evidence="3" id="KW-0001">2Fe-2S</keyword>
<keyword evidence="11" id="KW-1185">Reference proteome</keyword>
<dbReference type="EMBL" id="JRKJ01000020">
    <property type="protein sequence ID" value="KGQ18341.1"/>
    <property type="molecule type" value="Genomic_DNA"/>
</dbReference>
<evidence type="ECO:0000256" key="3">
    <source>
        <dbReference type="ARBA" id="ARBA00022714"/>
    </source>
</evidence>
<keyword evidence="7" id="KW-0408">Iron</keyword>
<organism evidence="10 11">
    <name type="scientific">Lysobacter dokdonensis DS-58</name>
    <dbReference type="NCBI Taxonomy" id="1300345"/>
    <lineage>
        <taxon>Bacteria</taxon>
        <taxon>Pseudomonadati</taxon>
        <taxon>Pseudomonadota</taxon>
        <taxon>Gammaproteobacteria</taxon>
        <taxon>Lysobacterales</taxon>
        <taxon>Lysobacteraceae</taxon>
        <taxon>Noviluteimonas</taxon>
    </lineage>
</organism>
<dbReference type="PRINTS" id="PR00411">
    <property type="entry name" value="PNDRDTASEI"/>
</dbReference>
<evidence type="ECO:0000256" key="2">
    <source>
        <dbReference type="ARBA" id="ARBA00022630"/>
    </source>
</evidence>
<accession>A0A0A2WDQ5</accession>
<evidence type="ECO:0000313" key="11">
    <source>
        <dbReference type="Proteomes" id="UP000030518"/>
    </source>
</evidence>
<dbReference type="PRINTS" id="PR00368">
    <property type="entry name" value="FADPNR"/>
</dbReference>
<keyword evidence="5" id="KW-0274">FAD</keyword>
<dbReference type="Gene3D" id="2.102.10.10">
    <property type="entry name" value="Rieske [2Fe-2S] iron-sulphur domain"/>
    <property type="match status" value="1"/>
</dbReference>
<dbReference type="eggNOG" id="COG2146">
    <property type="taxonomic scope" value="Bacteria"/>
</dbReference>
<dbReference type="PANTHER" id="PTHR43557">
    <property type="entry name" value="APOPTOSIS-INDUCING FACTOR 1"/>
    <property type="match status" value="1"/>
</dbReference>
<dbReference type="GO" id="GO:0005737">
    <property type="term" value="C:cytoplasm"/>
    <property type="evidence" value="ECO:0007669"/>
    <property type="project" value="TreeGrafter"/>
</dbReference>
<dbReference type="PANTHER" id="PTHR43557:SF2">
    <property type="entry name" value="RIESKE DOMAIN-CONTAINING PROTEIN-RELATED"/>
    <property type="match status" value="1"/>
</dbReference>
<gene>
    <name evidence="10" type="ORF">LF41_1340</name>
</gene>
<dbReference type="InterPro" id="IPR036188">
    <property type="entry name" value="FAD/NAD-bd_sf"/>
</dbReference>
<dbReference type="GO" id="GO:0046872">
    <property type="term" value="F:metal ion binding"/>
    <property type="evidence" value="ECO:0007669"/>
    <property type="project" value="UniProtKB-KW"/>
</dbReference>
<reference evidence="10 11" key="1">
    <citation type="submission" date="2014-09" db="EMBL/GenBank/DDBJ databases">
        <title>Genome sequences of Lysobacter dokdonensis DS-58.</title>
        <authorList>
            <person name="Kim J.F."/>
            <person name="Kwak M.-J."/>
        </authorList>
    </citation>
    <scope>NUCLEOTIDE SEQUENCE [LARGE SCALE GENOMIC DNA]</scope>
    <source>
        <strain evidence="10 11">DS-58</strain>
    </source>
</reference>
<dbReference type="PROSITE" id="PS51296">
    <property type="entry name" value="RIESKE"/>
    <property type="match status" value="1"/>
</dbReference>
<feature type="domain" description="Rieske" evidence="9">
    <location>
        <begin position="14"/>
        <end position="109"/>
    </location>
</feature>
<dbReference type="SUPFAM" id="SSF51905">
    <property type="entry name" value="FAD/NAD(P)-binding domain"/>
    <property type="match status" value="2"/>
</dbReference>
<dbReference type="Pfam" id="PF14759">
    <property type="entry name" value="Reductase_C"/>
    <property type="match status" value="1"/>
</dbReference>
<sequence length="502" mass="53795">MSHDDAVPPGPDFAAGVPVSSIPSEGVLGGRVGDEAVLIARLEDGLHAIGATCTHYSGPLAEGLRVGDEIRCPWHHACFSLRDGTARRAPAFRHVPTWRVEIEGDMVFVRERLQSKPAAPQPRTSRARIVIVGGGAAGFAAAERLRDLGHAGSLTMLSADASPPYDRPNLSKDYLAGTAPEDWIPLSTDAHYRKRGIDLRVGSKVVAIDTAAREVVLREGERFGYDALLLATGAAPRPLRLPGFDRPNVFALRSLNDARAIIAACANARCVAFVGAGFIGMEAAGALRARGLEVHVVAPDAVPMERALGAELGAWIQALHADKGVRFHLREKPASYDGTALAMESGGRVECDVLVVGVGVAPRTSLAEAAGLQVEDGIVVDALLRTSDPDIFAAGDVARFPLRKEHARVEHWVHAQRMGQTAAGNLLGAERAFDDVPFFWTHHQGVEIRYCGYAGKWERVEIDGDLHAQDCTARYFRGGALVAAASVGRDRENLEIEQALRQ</sequence>
<comment type="caution">
    <text evidence="10">The sequence shown here is derived from an EMBL/GenBank/DDBJ whole genome shotgun (WGS) entry which is preliminary data.</text>
</comment>
<dbReference type="GO" id="GO:0016651">
    <property type="term" value="F:oxidoreductase activity, acting on NAD(P)H"/>
    <property type="evidence" value="ECO:0007669"/>
    <property type="project" value="TreeGrafter"/>
</dbReference>
<dbReference type="eggNOG" id="COG0446">
    <property type="taxonomic scope" value="Bacteria"/>
</dbReference>
<dbReference type="InterPro" id="IPR017941">
    <property type="entry name" value="Rieske_2Fe-2S"/>
</dbReference>
<dbReference type="GO" id="GO:0051537">
    <property type="term" value="F:2 iron, 2 sulfur cluster binding"/>
    <property type="evidence" value="ECO:0007669"/>
    <property type="project" value="UniProtKB-KW"/>
</dbReference>
<dbReference type="Proteomes" id="UP000030518">
    <property type="component" value="Unassembled WGS sequence"/>
</dbReference>
<protein>
    <submittedName>
        <fullName evidence="10">Ferredoxin reductase</fullName>
    </submittedName>
</protein>
<dbReference type="InterPro" id="IPR016156">
    <property type="entry name" value="FAD/NAD-linked_Rdtase_dimer_sf"/>
</dbReference>
<keyword evidence="4" id="KW-0479">Metal-binding</keyword>
<dbReference type="InterPro" id="IPR036922">
    <property type="entry name" value="Rieske_2Fe-2S_sf"/>
</dbReference>
<dbReference type="RefSeq" id="WP_036170213.1">
    <property type="nucleotide sequence ID" value="NZ_JRKJ01000020.1"/>
</dbReference>
<dbReference type="InterPro" id="IPR050446">
    <property type="entry name" value="FAD-oxidoreductase/Apoptosis"/>
</dbReference>
<dbReference type="Gene3D" id="3.30.390.30">
    <property type="match status" value="1"/>
</dbReference>
<evidence type="ECO:0000256" key="7">
    <source>
        <dbReference type="ARBA" id="ARBA00023004"/>
    </source>
</evidence>
<evidence type="ECO:0000256" key="6">
    <source>
        <dbReference type="ARBA" id="ARBA00023002"/>
    </source>
</evidence>
<dbReference type="SUPFAM" id="SSF50022">
    <property type="entry name" value="ISP domain"/>
    <property type="match status" value="1"/>
</dbReference>
<evidence type="ECO:0000259" key="9">
    <source>
        <dbReference type="PROSITE" id="PS51296"/>
    </source>
</evidence>